<dbReference type="OrthoDB" id="3211555at2"/>
<dbReference type="InterPro" id="IPR036388">
    <property type="entry name" value="WH-like_DNA-bd_sf"/>
</dbReference>
<dbReference type="InterPro" id="IPR052704">
    <property type="entry name" value="ECF_Sigma-70_Domain"/>
</dbReference>
<dbReference type="Proteomes" id="UP000234331">
    <property type="component" value="Unassembled WGS sequence"/>
</dbReference>
<dbReference type="InterPro" id="IPR007627">
    <property type="entry name" value="RNA_pol_sigma70_r2"/>
</dbReference>
<dbReference type="Pfam" id="PF08281">
    <property type="entry name" value="Sigma70_r4_2"/>
    <property type="match status" value="1"/>
</dbReference>
<accession>A0A2I2L2J1</accession>
<evidence type="ECO:0000256" key="5">
    <source>
        <dbReference type="ARBA" id="ARBA00023163"/>
    </source>
</evidence>
<dbReference type="Gene3D" id="3.10.450.50">
    <property type="match status" value="1"/>
</dbReference>
<dbReference type="SUPFAM" id="SSF54427">
    <property type="entry name" value="NTF2-like"/>
    <property type="match status" value="1"/>
</dbReference>
<evidence type="ECO:0000313" key="9">
    <source>
        <dbReference type="Proteomes" id="UP000234331"/>
    </source>
</evidence>
<dbReference type="Gene3D" id="1.10.10.10">
    <property type="entry name" value="Winged helix-like DNA-binding domain superfamily/Winged helix DNA-binding domain"/>
    <property type="match status" value="1"/>
</dbReference>
<comment type="similarity">
    <text evidence="1">Belongs to the sigma-70 factor family. ECF subfamily.</text>
</comment>
<keyword evidence="4" id="KW-0731">Sigma factor</keyword>
<evidence type="ECO:0000256" key="2">
    <source>
        <dbReference type="ARBA" id="ARBA00011344"/>
    </source>
</evidence>
<organism evidence="8 9">
    <name type="scientific">Frankia canadensis</name>
    <dbReference type="NCBI Taxonomy" id="1836972"/>
    <lineage>
        <taxon>Bacteria</taxon>
        <taxon>Bacillati</taxon>
        <taxon>Actinomycetota</taxon>
        <taxon>Actinomycetes</taxon>
        <taxon>Frankiales</taxon>
        <taxon>Frankiaceae</taxon>
        <taxon>Frankia</taxon>
    </lineage>
</organism>
<gene>
    <name evidence="8" type="ORF">FRACA_920025</name>
</gene>
<keyword evidence="5" id="KW-0804">Transcription</keyword>
<dbReference type="InterPro" id="IPR013324">
    <property type="entry name" value="RNA_pol_sigma_r3/r4-like"/>
</dbReference>
<evidence type="ECO:0000256" key="3">
    <source>
        <dbReference type="ARBA" id="ARBA00023015"/>
    </source>
</evidence>
<dbReference type="GO" id="GO:0003677">
    <property type="term" value="F:DNA binding"/>
    <property type="evidence" value="ECO:0007669"/>
    <property type="project" value="InterPro"/>
</dbReference>
<proteinExistence type="inferred from homology"/>
<dbReference type="GO" id="GO:0006352">
    <property type="term" value="P:DNA-templated transcription initiation"/>
    <property type="evidence" value="ECO:0007669"/>
    <property type="project" value="InterPro"/>
</dbReference>
<dbReference type="SUPFAM" id="SSF88659">
    <property type="entry name" value="Sigma3 and sigma4 domains of RNA polymerase sigma factors"/>
    <property type="match status" value="1"/>
</dbReference>
<dbReference type="InterPro" id="IPR013325">
    <property type="entry name" value="RNA_pol_sigma_r2"/>
</dbReference>
<dbReference type="NCBIfam" id="TIGR02937">
    <property type="entry name" value="sigma70-ECF"/>
    <property type="match status" value="1"/>
</dbReference>
<sequence length="291" mass="30623">MTSQDQLAAAFEGQRPYLHAIAVRVLGSHTDADDAVQEAWLRLARTGDDGIEDLRGWLTTVTGRICLDLLRRRGTRGEQPLELDVGAFAREPAVDGRLDPEQEAVLAESVGLALYVVMDALTPAERVAFVLHDVFGVPFDAIAAILGRSTAAAKMLASRARRRLRAGTPPPADVHGAAREVVRAFFAAAGQGDVDGLLGVLAPDVELHAHSPEGSVVVGGAARVAARAAMFARPDAVVRPALVGGLPGVLVTVDGRPITVMAFTITDGTITAIRSRTDPARLGQLVPTWAS</sequence>
<feature type="domain" description="RNA polymerase sigma factor 70 region 4 type 2" evidence="7">
    <location>
        <begin position="113"/>
        <end position="164"/>
    </location>
</feature>
<dbReference type="SUPFAM" id="SSF88946">
    <property type="entry name" value="Sigma2 domain of RNA polymerase sigma factors"/>
    <property type="match status" value="1"/>
</dbReference>
<evidence type="ECO:0000259" key="7">
    <source>
        <dbReference type="Pfam" id="PF08281"/>
    </source>
</evidence>
<dbReference type="EMBL" id="FZMO01000561">
    <property type="protein sequence ID" value="SNQ52132.1"/>
    <property type="molecule type" value="Genomic_DNA"/>
</dbReference>
<evidence type="ECO:0000256" key="1">
    <source>
        <dbReference type="ARBA" id="ARBA00010641"/>
    </source>
</evidence>
<evidence type="ECO:0000259" key="6">
    <source>
        <dbReference type="Pfam" id="PF04542"/>
    </source>
</evidence>
<dbReference type="PANTHER" id="PTHR30173">
    <property type="entry name" value="SIGMA 19 FACTOR"/>
    <property type="match status" value="1"/>
</dbReference>
<dbReference type="RefSeq" id="WP_101836371.1">
    <property type="nucleotide sequence ID" value="NZ_FZMO01000561.1"/>
</dbReference>
<comment type="subunit">
    <text evidence="2">Interacts transiently with the RNA polymerase catalytic core formed by RpoA, RpoB, RpoC and RpoZ (2 alpha, 1 beta, 1 beta' and 1 omega subunit) to form the RNA polymerase holoenzyme that can initiate transcription.</text>
</comment>
<protein>
    <submittedName>
        <fullName evidence="8">ECF subfamily RNA polymerase sigma-24 factor</fullName>
    </submittedName>
</protein>
<reference evidence="8 9" key="1">
    <citation type="submission" date="2017-06" db="EMBL/GenBank/DDBJ databases">
        <authorList>
            <person name="Kim H.J."/>
            <person name="Triplett B.A."/>
        </authorList>
    </citation>
    <scope>NUCLEOTIDE SEQUENCE [LARGE SCALE GENOMIC DNA]</scope>
    <source>
        <strain evidence="8">FRACA_ARgP5</strain>
    </source>
</reference>
<keyword evidence="9" id="KW-1185">Reference proteome</keyword>
<evidence type="ECO:0000256" key="4">
    <source>
        <dbReference type="ARBA" id="ARBA00023082"/>
    </source>
</evidence>
<keyword evidence="3" id="KW-0805">Transcription regulation</keyword>
<name>A0A2I2L2J1_9ACTN</name>
<feature type="domain" description="RNA polymerase sigma-70 region 2" evidence="6">
    <location>
        <begin position="15"/>
        <end position="74"/>
    </location>
</feature>
<dbReference type="PANTHER" id="PTHR30173:SF43">
    <property type="entry name" value="ECF RNA POLYMERASE SIGMA FACTOR SIGI-RELATED"/>
    <property type="match status" value="1"/>
</dbReference>
<dbReference type="InterPro" id="IPR014284">
    <property type="entry name" value="RNA_pol_sigma-70_dom"/>
</dbReference>
<evidence type="ECO:0000313" key="8">
    <source>
        <dbReference type="EMBL" id="SNQ52132.1"/>
    </source>
</evidence>
<dbReference type="Pfam" id="PF04542">
    <property type="entry name" value="Sigma70_r2"/>
    <property type="match status" value="1"/>
</dbReference>
<dbReference type="Gene3D" id="1.10.1740.10">
    <property type="match status" value="1"/>
</dbReference>
<dbReference type="InterPro" id="IPR032710">
    <property type="entry name" value="NTF2-like_dom_sf"/>
</dbReference>
<dbReference type="GO" id="GO:0016987">
    <property type="term" value="F:sigma factor activity"/>
    <property type="evidence" value="ECO:0007669"/>
    <property type="project" value="UniProtKB-KW"/>
</dbReference>
<dbReference type="AlphaFoldDB" id="A0A2I2L2J1"/>
<dbReference type="InterPro" id="IPR013249">
    <property type="entry name" value="RNA_pol_sigma70_r4_t2"/>
</dbReference>